<comment type="caution">
    <text evidence="2">The sequence shown here is derived from an EMBL/GenBank/DDBJ whole genome shotgun (WGS) entry which is preliminary data.</text>
</comment>
<dbReference type="RefSeq" id="WP_264849478.1">
    <property type="nucleotide sequence ID" value="NZ_BRXR01000001.1"/>
</dbReference>
<evidence type="ECO:0008006" key="4">
    <source>
        <dbReference type="Google" id="ProtNLM"/>
    </source>
</evidence>
<feature type="transmembrane region" description="Helical" evidence="1">
    <location>
        <begin position="139"/>
        <end position="163"/>
    </location>
</feature>
<protein>
    <recommendedName>
        <fullName evidence="4">Transcriptional regulator</fullName>
    </recommendedName>
</protein>
<evidence type="ECO:0000256" key="1">
    <source>
        <dbReference type="SAM" id="Phobius"/>
    </source>
</evidence>
<keyword evidence="1" id="KW-0812">Transmembrane</keyword>
<proteinExistence type="predicted"/>
<dbReference type="EMBL" id="BRXR01000001">
    <property type="protein sequence ID" value="GLC30213.1"/>
    <property type="molecule type" value="Genomic_DNA"/>
</dbReference>
<keyword evidence="1" id="KW-1133">Transmembrane helix</keyword>
<reference evidence="2 3" key="1">
    <citation type="journal article" date="2024" name="Int. J. Syst. Evol. Microbiol.">
        <title>Clostridium omnivorum sp. nov., isolated from anoxic soil under the treatment of reductive soil disinfestation.</title>
        <authorList>
            <person name="Ueki A."/>
            <person name="Tonouchi A."/>
            <person name="Kaku N."/>
            <person name="Honma S."/>
            <person name="Ueki K."/>
        </authorList>
    </citation>
    <scope>NUCLEOTIDE SEQUENCE [LARGE SCALE GENOMIC DNA]</scope>
    <source>
        <strain evidence="2 3">E14</strain>
    </source>
</reference>
<accession>A0ABQ5N4Q3</accession>
<name>A0ABQ5N4Q3_9CLOT</name>
<dbReference type="Proteomes" id="UP001208567">
    <property type="component" value="Unassembled WGS sequence"/>
</dbReference>
<evidence type="ECO:0000313" key="3">
    <source>
        <dbReference type="Proteomes" id="UP001208567"/>
    </source>
</evidence>
<keyword evidence="3" id="KW-1185">Reference proteome</keyword>
<organism evidence="2 3">
    <name type="scientific">Clostridium omnivorum</name>
    <dbReference type="NCBI Taxonomy" id="1604902"/>
    <lineage>
        <taxon>Bacteria</taxon>
        <taxon>Bacillati</taxon>
        <taxon>Bacillota</taxon>
        <taxon>Clostridia</taxon>
        <taxon>Eubacteriales</taxon>
        <taxon>Clostridiaceae</taxon>
        <taxon>Clostridium</taxon>
    </lineage>
</organism>
<keyword evidence="1" id="KW-0472">Membrane</keyword>
<feature type="transmembrane region" description="Helical" evidence="1">
    <location>
        <begin position="108"/>
        <end position="133"/>
    </location>
</feature>
<sequence length="239" mass="25810">MNREFNEYINMVINYIGIRGRKEREIREDLLSSLIEKQQITRESDPYILLGEPEEIAAEFRENLGIVNDTRNYYRPRYGYGYEYVSKTKIFGLPLFHMNCKPMGVAKGIFSFGSIAVGVFSFGAISVGVFSFGAVSLGIILAIAGAAFSGLLSAGGIAISYGLSIGGLAIAKYIAVGGYASADIAIGGVAKGIVSVFQQHGTGQYMFKAPASEDQVMNAVKQVHPNLGKTLLSLIRSLL</sequence>
<gene>
    <name evidence="2" type="ORF">bsdE14_16230</name>
</gene>
<evidence type="ECO:0000313" key="2">
    <source>
        <dbReference type="EMBL" id="GLC30213.1"/>
    </source>
</evidence>